<keyword evidence="5 9" id="KW-1133">Transmembrane helix</keyword>
<evidence type="ECO:0000256" key="9">
    <source>
        <dbReference type="SAM" id="Phobius"/>
    </source>
</evidence>
<dbReference type="Gene3D" id="1.20.120.1630">
    <property type="match status" value="1"/>
</dbReference>
<keyword evidence="4 9" id="KW-0812">Transmembrane</keyword>
<evidence type="ECO:0000256" key="5">
    <source>
        <dbReference type="ARBA" id="ARBA00022989"/>
    </source>
</evidence>
<evidence type="ECO:0000256" key="3">
    <source>
        <dbReference type="ARBA" id="ARBA00022516"/>
    </source>
</evidence>
<keyword evidence="7" id="KW-0443">Lipid metabolism</keyword>
<dbReference type="GO" id="GO:0042761">
    <property type="term" value="P:very long-chain fatty acid biosynthetic process"/>
    <property type="evidence" value="ECO:0007669"/>
    <property type="project" value="TreeGrafter"/>
</dbReference>
<reference evidence="12" key="1">
    <citation type="submission" date="2022-11" db="UniProtKB">
        <authorList>
            <consortium name="WormBaseParasite"/>
        </authorList>
    </citation>
    <scope>IDENTIFICATION</scope>
</reference>
<comment type="similarity">
    <text evidence="2">Belongs to the steroid 5-alpha reductase family.</text>
</comment>
<keyword evidence="11" id="KW-1185">Reference proteome</keyword>
<protein>
    <submittedName>
        <fullName evidence="12">Steroid 5-alpha reductase C-terminal domain-containing protein</fullName>
    </submittedName>
</protein>
<evidence type="ECO:0000313" key="12">
    <source>
        <dbReference type="WBParaSite" id="nRc.2.0.1.t26455-RA"/>
    </source>
</evidence>
<keyword evidence="3" id="KW-0444">Lipid biosynthesis</keyword>
<evidence type="ECO:0000256" key="1">
    <source>
        <dbReference type="ARBA" id="ARBA00004141"/>
    </source>
</evidence>
<evidence type="ECO:0000256" key="2">
    <source>
        <dbReference type="ARBA" id="ARBA00007742"/>
    </source>
</evidence>
<evidence type="ECO:0000256" key="4">
    <source>
        <dbReference type="ARBA" id="ARBA00022692"/>
    </source>
</evidence>
<organism evidence="11 12">
    <name type="scientific">Romanomermis culicivorax</name>
    <name type="common">Nematode worm</name>
    <dbReference type="NCBI Taxonomy" id="13658"/>
    <lineage>
        <taxon>Eukaryota</taxon>
        <taxon>Metazoa</taxon>
        <taxon>Ecdysozoa</taxon>
        <taxon>Nematoda</taxon>
        <taxon>Enoplea</taxon>
        <taxon>Dorylaimia</taxon>
        <taxon>Mermithida</taxon>
        <taxon>Mermithoidea</taxon>
        <taxon>Mermithidae</taxon>
        <taxon>Romanomermis</taxon>
    </lineage>
</organism>
<evidence type="ECO:0000313" key="11">
    <source>
        <dbReference type="Proteomes" id="UP000887565"/>
    </source>
</evidence>
<feature type="domain" description="3-oxo-5-alpha-steroid 4-dehydrogenase C-terminal" evidence="10">
    <location>
        <begin position="33"/>
        <end position="185"/>
    </location>
</feature>
<feature type="transmembrane region" description="Helical" evidence="9">
    <location>
        <begin position="142"/>
        <end position="161"/>
    </location>
</feature>
<dbReference type="AlphaFoldDB" id="A0A915JJX0"/>
<dbReference type="GO" id="GO:0016020">
    <property type="term" value="C:membrane"/>
    <property type="evidence" value="ECO:0007669"/>
    <property type="project" value="UniProtKB-SubCell"/>
</dbReference>
<dbReference type="InterPro" id="IPR001104">
    <property type="entry name" value="3-oxo-5_a-steroid_4-DH_C"/>
</dbReference>
<proteinExistence type="inferred from homology"/>
<accession>A0A915JJX0</accession>
<sequence length="186" mass="21563">MPFVMHLSCLCYTSHFAKRLFETLFVHRFSHATMPLRNVFKNCGYYWLFAAFIAYFNNHPLYTVASFGNVQIGLGLFGFIFCQFGNLSVHLAFMKMRPAGTKQRKVPMPNANPFTKLFSLVSCPNYTYEVGAWLSYSIMTQSLPALLFTIAGFYQMTIWAIGKHKNYRKEFPNYPKNRKSIIPFVI</sequence>
<keyword evidence="8 9" id="KW-0472">Membrane</keyword>
<dbReference type="WBParaSite" id="nRc.2.0.1.t26455-RA">
    <property type="protein sequence ID" value="nRc.2.0.1.t26455-RA"/>
    <property type="gene ID" value="nRc.2.0.1.g26455"/>
</dbReference>
<evidence type="ECO:0000256" key="8">
    <source>
        <dbReference type="ARBA" id="ARBA00023136"/>
    </source>
</evidence>
<feature type="transmembrane region" description="Helical" evidence="9">
    <location>
        <begin position="44"/>
        <end position="62"/>
    </location>
</feature>
<keyword evidence="6" id="KW-0560">Oxidoreductase</keyword>
<evidence type="ECO:0000256" key="6">
    <source>
        <dbReference type="ARBA" id="ARBA00023002"/>
    </source>
</evidence>
<dbReference type="Proteomes" id="UP000887565">
    <property type="component" value="Unplaced"/>
</dbReference>
<dbReference type="InterPro" id="IPR039357">
    <property type="entry name" value="SRD5A/TECR"/>
</dbReference>
<evidence type="ECO:0000259" key="10">
    <source>
        <dbReference type="Pfam" id="PF02544"/>
    </source>
</evidence>
<name>A0A915JJX0_ROMCU</name>
<dbReference type="PROSITE" id="PS50244">
    <property type="entry name" value="S5A_REDUCTASE"/>
    <property type="match status" value="1"/>
</dbReference>
<dbReference type="PANTHER" id="PTHR10556">
    <property type="entry name" value="3-OXO-5-ALPHA-STEROID 4-DEHYDROGENASE"/>
    <property type="match status" value="1"/>
</dbReference>
<feature type="transmembrane region" description="Helical" evidence="9">
    <location>
        <begin position="74"/>
        <end position="93"/>
    </location>
</feature>
<comment type="subcellular location">
    <subcellularLocation>
        <location evidence="1">Membrane</location>
        <topology evidence="1">Multi-pass membrane protein</topology>
    </subcellularLocation>
</comment>
<evidence type="ECO:0000256" key="7">
    <source>
        <dbReference type="ARBA" id="ARBA00023098"/>
    </source>
</evidence>
<dbReference type="GO" id="GO:0016627">
    <property type="term" value="F:oxidoreductase activity, acting on the CH-CH group of donors"/>
    <property type="evidence" value="ECO:0007669"/>
    <property type="project" value="InterPro"/>
</dbReference>
<dbReference type="PANTHER" id="PTHR10556:SF28">
    <property type="entry name" value="VERY-LONG-CHAIN ENOYL-COA REDUCTASE"/>
    <property type="match status" value="1"/>
</dbReference>
<dbReference type="Pfam" id="PF02544">
    <property type="entry name" value="Steroid_dh"/>
    <property type="match status" value="1"/>
</dbReference>
<dbReference type="OMA" id="KFWHVVA"/>